<name>A0A3L9Y3V6_9RHOB</name>
<evidence type="ECO:0000313" key="2">
    <source>
        <dbReference type="EMBL" id="RMA40973.1"/>
    </source>
</evidence>
<organism evidence="2 3">
    <name type="scientific">Rhodophyticola porphyridii</name>
    <dbReference type="NCBI Taxonomy" id="1852017"/>
    <lineage>
        <taxon>Bacteria</taxon>
        <taxon>Pseudomonadati</taxon>
        <taxon>Pseudomonadota</taxon>
        <taxon>Alphaproteobacteria</taxon>
        <taxon>Rhodobacterales</taxon>
        <taxon>Roseobacteraceae</taxon>
        <taxon>Rhodophyticola</taxon>
    </lineage>
</organism>
<evidence type="ECO:0000313" key="3">
    <source>
        <dbReference type="Proteomes" id="UP000281343"/>
    </source>
</evidence>
<keyword evidence="3" id="KW-1185">Reference proteome</keyword>
<reference evidence="2 3" key="1">
    <citation type="submission" date="2018-10" db="EMBL/GenBank/DDBJ databases">
        <authorList>
            <person name="Jung H.S."/>
            <person name="Jeon C.O."/>
        </authorList>
    </citation>
    <scope>NUCLEOTIDE SEQUENCE [LARGE SCALE GENOMIC DNA]</scope>
    <source>
        <strain evidence="2 3">MA-7-27</strain>
    </source>
</reference>
<dbReference type="AlphaFoldDB" id="A0A3L9Y3V6"/>
<feature type="domain" description="ABC-three component systems C-terminal" evidence="1">
    <location>
        <begin position="214"/>
        <end position="342"/>
    </location>
</feature>
<dbReference type="Pfam" id="PF20282">
    <property type="entry name" value="CTD6"/>
    <property type="match status" value="1"/>
</dbReference>
<dbReference type="InterPro" id="IPR046914">
    <property type="entry name" value="ABC-3C_CTD6"/>
</dbReference>
<accession>A0A3L9Y3V6</accession>
<comment type="caution">
    <text evidence="2">The sequence shown here is derived from an EMBL/GenBank/DDBJ whole genome shotgun (WGS) entry which is preliminary data.</text>
</comment>
<dbReference type="OrthoDB" id="3242664at2"/>
<dbReference type="EMBL" id="RCNT01000010">
    <property type="protein sequence ID" value="RMA40973.1"/>
    <property type="molecule type" value="Genomic_DNA"/>
</dbReference>
<evidence type="ECO:0000259" key="1">
    <source>
        <dbReference type="Pfam" id="PF20282"/>
    </source>
</evidence>
<proteinExistence type="predicted"/>
<protein>
    <recommendedName>
        <fullName evidence="1">ABC-three component systems C-terminal domain-containing protein</fullName>
    </recommendedName>
</protein>
<sequence>MTAQEFENGPKIDPVLVIQTYDSGVWETFIDEWIHSLKDEYFSVMRPTGPGDKGIDVAGFTDDKKLLGVWDNHQCKHYKNPLSFGVVAPEIGKILWHSFNGVYVAPRSCAFIAPKGPSTTLDLLLANSDNLKTEVIEKWQKMIADKITTTQSVELTGDFETYVNDFDFSIFSAPAPRSVIEAHKKTPYYPGRFGGGLPSRPVAESPPDEIEPHEIAYTKKLLDAYADHKSQSISCATDLNAWSNLKEHFGRSREAFYHAESLRVFVREKADPGTFESLQDEIYDGVADTCESDHADGYARVVAVTDSAQSLALDAHPLNKSALPKDRRGICHQLANDGRLTWKK</sequence>
<gene>
    <name evidence="2" type="ORF">D9R08_17185</name>
</gene>
<dbReference type="Proteomes" id="UP000281343">
    <property type="component" value="Unassembled WGS sequence"/>
</dbReference>